<gene>
    <name evidence="2" type="ORF">LZ016_06420</name>
</gene>
<evidence type="ECO:0000256" key="1">
    <source>
        <dbReference type="SAM" id="Phobius"/>
    </source>
</evidence>
<feature type="transmembrane region" description="Helical" evidence="1">
    <location>
        <begin position="185"/>
        <end position="214"/>
    </location>
</feature>
<sequence length="245" mass="25852">MAAVRRTMAERVAIRSRAVTIAGLAVLVLLAWAYLFLGAAMPAMPGMDATPGFAAIAIMWWVMMFAMMIPSAAPTILLYAQVHRHSDGLETSPPTAAFLAGYLACWLAFSVIAAGLQSSLLPSATMAVVGRDAAAALFIASGLYQLSPLKDACLSRCRSPGSFLSRHYRPGPSGAFRLGLLHGTYCVGCCWLLMALLFAGGVMNLIWVAGLTLLVAAEKLLPGGRWLARLAGVGMILWGAALLLI</sequence>
<keyword evidence="1" id="KW-0472">Membrane</keyword>
<dbReference type="Pfam" id="PF09948">
    <property type="entry name" value="PpoB2"/>
    <property type="match status" value="1"/>
</dbReference>
<proteinExistence type="predicted"/>
<keyword evidence="3" id="KW-1185">Reference proteome</keyword>
<dbReference type="Proteomes" id="UP001203058">
    <property type="component" value="Unassembled WGS sequence"/>
</dbReference>
<feature type="transmembrane region" description="Helical" evidence="1">
    <location>
        <begin position="96"/>
        <end position="116"/>
    </location>
</feature>
<keyword evidence="1" id="KW-1133">Transmembrane helix</keyword>
<feature type="transmembrane region" description="Helical" evidence="1">
    <location>
        <begin position="226"/>
        <end position="244"/>
    </location>
</feature>
<name>A0ABS9VL88_9SPHN</name>
<reference evidence="2 3" key="1">
    <citation type="submission" date="2022-03" db="EMBL/GenBank/DDBJ databases">
        <authorList>
            <person name="Jo J.-H."/>
            <person name="Im W.-T."/>
        </authorList>
    </citation>
    <scope>NUCLEOTIDE SEQUENCE [LARGE SCALE GENOMIC DNA]</scope>
    <source>
        <strain evidence="2 3">SM33</strain>
    </source>
</reference>
<dbReference type="RefSeq" id="WP_241446577.1">
    <property type="nucleotide sequence ID" value="NZ_JAKZHW010000001.1"/>
</dbReference>
<evidence type="ECO:0000313" key="3">
    <source>
        <dbReference type="Proteomes" id="UP001203058"/>
    </source>
</evidence>
<protein>
    <submittedName>
        <fullName evidence="2">DUF2182 domain-containing protein</fullName>
    </submittedName>
</protein>
<feature type="transmembrane region" description="Helical" evidence="1">
    <location>
        <begin position="21"/>
        <end position="41"/>
    </location>
</feature>
<feature type="transmembrane region" description="Helical" evidence="1">
    <location>
        <begin position="53"/>
        <end position="80"/>
    </location>
</feature>
<comment type="caution">
    <text evidence="2">The sequence shown here is derived from an EMBL/GenBank/DDBJ whole genome shotgun (WGS) entry which is preliminary data.</text>
</comment>
<evidence type="ECO:0000313" key="2">
    <source>
        <dbReference type="EMBL" id="MCH8615733.1"/>
    </source>
</evidence>
<dbReference type="InterPro" id="IPR018688">
    <property type="entry name" value="PpoB2-like"/>
</dbReference>
<organism evidence="2 3">
    <name type="scientific">Sphingomonas telluris</name>
    <dbReference type="NCBI Taxonomy" id="2907998"/>
    <lineage>
        <taxon>Bacteria</taxon>
        <taxon>Pseudomonadati</taxon>
        <taxon>Pseudomonadota</taxon>
        <taxon>Alphaproteobacteria</taxon>
        <taxon>Sphingomonadales</taxon>
        <taxon>Sphingomonadaceae</taxon>
        <taxon>Sphingomonas</taxon>
    </lineage>
</organism>
<accession>A0ABS9VL88</accession>
<keyword evidence="1" id="KW-0812">Transmembrane</keyword>
<feature type="transmembrane region" description="Helical" evidence="1">
    <location>
        <begin position="128"/>
        <end position="146"/>
    </location>
</feature>
<dbReference type="EMBL" id="JAKZHW010000001">
    <property type="protein sequence ID" value="MCH8615733.1"/>
    <property type="molecule type" value="Genomic_DNA"/>
</dbReference>